<organism evidence="1 2">
    <name type="scientific">Schleiferilactobacillus shenzhenensis LY-73</name>
    <dbReference type="NCBI Taxonomy" id="1231336"/>
    <lineage>
        <taxon>Bacteria</taxon>
        <taxon>Bacillati</taxon>
        <taxon>Bacillota</taxon>
        <taxon>Bacilli</taxon>
        <taxon>Lactobacillales</taxon>
        <taxon>Lactobacillaceae</taxon>
        <taxon>Schleiferilactobacillus</taxon>
    </lineage>
</organism>
<dbReference type="eggNOG" id="ENOG5030B2T">
    <property type="taxonomic scope" value="Bacteria"/>
</dbReference>
<dbReference type="HOGENOM" id="CLU_1007579_0_0_9"/>
<gene>
    <name evidence="1" type="ORF">L248_2714</name>
</gene>
<keyword evidence="2" id="KW-1185">Reference proteome</keyword>
<protein>
    <submittedName>
        <fullName evidence="1">Uncharacterized protein</fullName>
    </submittedName>
</protein>
<proteinExistence type="predicted"/>
<dbReference type="AlphaFoldDB" id="U4TPG8"/>
<dbReference type="RefSeq" id="WP_022529301.1">
    <property type="nucleotide sequence ID" value="NZ_KI271587.1"/>
</dbReference>
<sequence length="276" mass="29229">MDIKKQMVGGAVLLLSSIVLVGHTVIDHAAKAAVPAAVKSSRRESAADHQLTVARRQAAKHRAAYLVGNQGRPVVYTGAGAAYTAKLATALKTEARLVDAVVRGLVVQTTDAPFEHTAHTLYTLFVTAVYAGDAALKGQTVPILTVGGRIQRAELAAQRSLKAAAAKEQQTAAQLNDVTLVRADGFDPATPGDEIVATLTKVPSPALQQDVYMTISPEWFFYKPQGTAQFVMHAQPTLAEITAGSHGYLQGPDARTTRGQIVADVNTMVRTGRIPD</sequence>
<dbReference type="OrthoDB" id="9977646at2"/>
<dbReference type="EMBL" id="KI271587">
    <property type="protein sequence ID" value="ERL65315.1"/>
    <property type="molecule type" value="Genomic_DNA"/>
</dbReference>
<evidence type="ECO:0000313" key="1">
    <source>
        <dbReference type="EMBL" id="ERL65315.1"/>
    </source>
</evidence>
<reference evidence="2" key="1">
    <citation type="journal article" date="2013" name="Genome Announc.">
        <title>Whole-Genome Sequencing of Lactobacillus shenzhenensis Strain LY-73T.</title>
        <authorList>
            <person name="Lin Z."/>
            <person name="Liu Z."/>
            <person name="Yang R."/>
            <person name="Zou Y."/>
            <person name="Wan D."/>
            <person name="Chen J."/>
            <person name="Guo M."/>
            <person name="Zhao J."/>
            <person name="Fang C."/>
            <person name="Yang R."/>
            <person name="Liu F."/>
        </authorList>
    </citation>
    <scope>NUCLEOTIDE SEQUENCE [LARGE SCALE GENOMIC DNA]</scope>
    <source>
        <strain evidence="2">LY-73</strain>
    </source>
</reference>
<name>U4TPG8_9LACO</name>
<evidence type="ECO:0000313" key="2">
    <source>
        <dbReference type="Proteomes" id="UP000030647"/>
    </source>
</evidence>
<accession>U4TPG8</accession>
<dbReference type="Proteomes" id="UP000030647">
    <property type="component" value="Unassembled WGS sequence"/>
</dbReference>